<keyword evidence="4 6" id="KW-1133">Transmembrane helix</keyword>
<organism evidence="8 9">
    <name type="scientific">Kineococcus xinjiangensis</name>
    <dbReference type="NCBI Taxonomy" id="512762"/>
    <lineage>
        <taxon>Bacteria</taxon>
        <taxon>Bacillati</taxon>
        <taxon>Actinomycetota</taxon>
        <taxon>Actinomycetes</taxon>
        <taxon>Kineosporiales</taxon>
        <taxon>Kineosporiaceae</taxon>
        <taxon>Kineococcus</taxon>
    </lineage>
</organism>
<gene>
    <name evidence="8" type="ORF">CLV92_113113</name>
</gene>
<feature type="domain" description="EamA" evidence="7">
    <location>
        <begin position="163"/>
        <end position="305"/>
    </location>
</feature>
<keyword evidence="3 6" id="KW-0812">Transmembrane</keyword>
<evidence type="ECO:0000313" key="8">
    <source>
        <dbReference type="EMBL" id="PPK92684.1"/>
    </source>
</evidence>
<dbReference type="PANTHER" id="PTHR32322">
    <property type="entry name" value="INNER MEMBRANE TRANSPORTER"/>
    <property type="match status" value="1"/>
</dbReference>
<feature type="transmembrane region" description="Helical" evidence="6">
    <location>
        <begin position="289"/>
        <end position="307"/>
    </location>
</feature>
<dbReference type="EMBL" id="PTJD01000013">
    <property type="protein sequence ID" value="PPK92684.1"/>
    <property type="molecule type" value="Genomic_DNA"/>
</dbReference>
<dbReference type="SUPFAM" id="SSF103481">
    <property type="entry name" value="Multidrug resistance efflux transporter EmrE"/>
    <property type="match status" value="2"/>
</dbReference>
<dbReference type="OrthoDB" id="154915at2"/>
<evidence type="ECO:0000256" key="5">
    <source>
        <dbReference type="ARBA" id="ARBA00023136"/>
    </source>
</evidence>
<comment type="similarity">
    <text evidence="2">Belongs to the EamA transporter family.</text>
</comment>
<proteinExistence type="inferred from homology"/>
<dbReference type="InterPro" id="IPR000620">
    <property type="entry name" value="EamA_dom"/>
</dbReference>
<dbReference type="Pfam" id="PF00892">
    <property type="entry name" value="EamA"/>
    <property type="match status" value="2"/>
</dbReference>
<feature type="transmembrane region" description="Helical" evidence="6">
    <location>
        <begin position="227"/>
        <end position="251"/>
    </location>
</feature>
<feature type="transmembrane region" description="Helical" evidence="6">
    <location>
        <begin position="107"/>
        <end position="127"/>
    </location>
</feature>
<evidence type="ECO:0000256" key="3">
    <source>
        <dbReference type="ARBA" id="ARBA00022692"/>
    </source>
</evidence>
<protein>
    <submittedName>
        <fullName evidence="8">Threonine/homoserine efflux transporter RhtA</fullName>
    </submittedName>
</protein>
<evidence type="ECO:0000256" key="2">
    <source>
        <dbReference type="ARBA" id="ARBA00007362"/>
    </source>
</evidence>
<evidence type="ECO:0000313" key="9">
    <source>
        <dbReference type="Proteomes" id="UP000239485"/>
    </source>
</evidence>
<comment type="caution">
    <text evidence="8">The sequence shown here is derived from an EMBL/GenBank/DDBJ whole genome shotgun (WGS) entry which is preliminary data.</text>
</comment>
<feature type="transmembrane region" description="Helical" evidence="6">
    <location>
        <begin position="136"/>
        <end position="154"/>
    </location>
</feature>
<feature type="transmembrane region" description="Helical" evidence="6">
    <location>
        <begin position="160"/>
        <end position="181"/>
    </location>
</feature>
<dbReference type="AlphaFoldDB" id="A0A2S6IEN5"/>
<dbReference type="Proteomes" id="UP000239485">
    <property type="component" value="Unassembled WGS sequence"/>
</dbReference>
<dbReference type="InterPro" id="IPR050638">
    <property type="entry name" value="AA-Vitamin_Transporters"/>
</dbReference>
<keyword evidence="9" id="KW-1185">Reference proteome</keyword>
<feature type="transmembrane region" description="Helical" evidence="6">
    <location>
        <begin position="193"/>
        <end position="215"/>
    </location>
</feature>
<feature type="transmembrane region" description="Helical" evidence="6">
    <location>
        <begin position="263"/>
        <end position="283"/>
    </location>
</feature>
<dbReference type="InterPro" id="IPR037185">
    <property type="entry name" value="EmrE-like"/>
</dbReference>
<dbReference type="RefSeq" id="WP_104434563.1">
    <property type="nucleotide sequence ID" value="NZ_PTJD01000013.1"/>
</dbReference>
<dbReference type="PANTHER" id="PTHR32322:SF2">
    <property type="entry name" value="EAMA DOMAIN-CONTAINING PROTEIN"/>
    <property type="match status" value="1"/>
</dbReference>
<feature type="transmembrane region" description="Helical" evidence="6">
    <location>
        <begin position="81"/>
        <end position="101"/>
    </location>
</feature>
<dbReference type="GO" id="GO:0016020">
    <property type="term" value="C:membrane"/>
    <property type="evidence" value="ECO:0007669"/>
    <property type="project" value="UniProtKB-SubCell"/>
</dbReference>
<keyword evidence="5 6" id="KW-0472">Membrane</keyword>
<evidence type="ECO:0000256" key="4">
    <source>
        <dbReference type="ARBA" id="ARBA00022989"/>
    </source>
</evidence>
<reference evidence="8 9" key="1">
    <citation type="submission" date="2018-02" db="EMBL/GenBank/DDBJ databases">
        <title>Genomic Encyclopedia of Archaeal and Bacterial Type Strains, Phase II (KMG-II): from individual species to whole genera.</title>
        <authorList>
            <person name="Goeker M."/>
        </authorList>
    </citation>
    <scope>NUCLEOTIDE SEQUENCE [LARGE SCALE GENOMIC DNA]</scope>
    <source>
        <strain evidence="8 9">DSM 22857</strain>
    </source>
</reference>
<feature type="domain" description="EamA" evidence="7">
    <location>
        <begin position="17"/>
        <end position="152"/>
    </location>
</feature>
<name>A0A2S6IEN5_9ACTN</name>
<feature type="transmembrane region" description="Helical" evidence="6">
    <location>
        <begin position="50"/>
        <end position="69"/>
    </location>
</feature>
<accession>A0A2S6IEN5</accession>
<evidence type="ECO:0000256" key="6">
    <source>
        <dbReference type="SAM" id="Phobius"/>
    </source>
</evidence>
<comment type="subcellular location">
    <subcellularLocation>
        <location evidence="1">Membrane</location>
        <topology evidence="1">Multi-pass membrane protein</topology>
    </subcellularLocation>
</comment>
<evidence type="ECO:0000259" key="7">
    <source>
        <dbReference type="Pfam" id="PF00892"/>
    </source>
</evidence>
<sequence>MPASTPRPAPRTSGRGTGLALALVSAATFGTSGAFGSALIEAGWTPGAAVTARITLAALVLTPVALVQLRGRWGLLARARGMVIAYGLVAIAGCQLAYFSALEHVSVGVALLLEYLGSILVVGWLWLRHGQRPRRLTVAGAAAAVAGLVLVLDLTGAQRVTLPGLLWGLGAAVGLAMYFLLSSRDEAPLPPLVLAWGGMCVGALALVLLAVGGLLPVRAPLVDVVLFGAQVSWLVPVLCLSLVAAVIAYAAGIGAARRLGAKVASFVGLTEVLFAVLFAWVLLGQAPAAVQFAGGALIVAGVALVRIDELRAPVAVPTAAPAAAPDLPLPAARETA</sequence>
<evidence type="ECO:0000256" key="1">
    <source>
        <dbReference type="ARBA" id="ARBA00004141"/>
    </source>
</evidence>